<keyword evidence="1" id="KW-0040">ANK repeat</keyword>
<dbReference type="Gene3D" id="1.25.40.20">
    <property type="entry name" value="Ankyrin repeat-containing domain"/>
    <property type="match status" value="1"/>
</dbReference>
<dbReference type="EMBL" id="MVJN01000002">
    <property type="protein sequence ID" value="RAP37798.1"/>
    <property type="molecule type" value="Genomic_DNA"/>
</dbReference>
<proteinExistence type="predicted"/>
<evidence type="ECO:0000313" key="3">
    <source>
        <dbReference type="Proteomes" id="UP000249458"/>
    </source>
</evidence>
<feature type="repeat" description="ANK" evidence="1">
    <location>
        <begin position="185"/>
        <end position="217"/>
    </location>
</feature>
<protein>
    <submittedName>
        <fullName evidence="2">Uncharacterized protein</fullName>
    </submittedName>
</protein>
<evidence type="ECO:0000313" key="2">
    <source>
        <dbReference type="EMBL" id="RAP37798.1"/>
    </source>
</evidence>
<gene>
    <name evidence="2" type="ORF">B1207_02060</name>
</gene>
<accession>A0A364LLQ1</accession>
<dbReference type="PROSITE" id="PS50088">
    <property type="entry name" value="ANK_REPEAT"/>
    <property type="match status" value="1"/>
</dbReference>
<organism evidence="2 3">
    <name type="scientific">Legionella quinlivanii</name>
    <dbReference type="NCBI Taxonomy" id="45073"/>
    <lineage>
        <taxon>Bacteria</taxon>
        <taxon>Pseudomonadati</taxon>
        <taxon>Pseudomonadota</taxon>
        <taxon>Gammaproteobacteria</taxon>
        <taxon>Legionellales</taxon>
        <taxon>Legionellaceae</taxon>
        <taxon>Legionella</taxon>
    </lineage>
</organism>
<dbReference type="SUPFAM" id="SSF48403">
    <property type="entry name" value="Ankyrin repeat"/>
    <property type="match status" value="1"/>
</dbReference>
<dbReference type="InterPro" id="IPR036770">
    <property type="entry name" value="Ankyrin_rpt-contain_sf"/>
</dbReference>
<dbReference type="AlphaFoldDB" id="A0A364LLQ1"/>
<dbReference type="PROSITE" id="PS50297">
    <property type="entry name" value="ANK_REP_REGION"/>
    <property type="match status" value="1"/>
</dbReference>
<dbReference type="InterPro" id="IPR002110">
    <property type="entry name" value="Ankyrin_rpt"/>
</dbReference>
<evidence type="ECO:0000256" key="1">
    <source>
        <dbReference type="PROSITE-ProRule" id="PRU00023"/>
    </source>
</evidence>
<sequence length="300" mass="34316">MVTIEDAILRNYRRHAKTNRPDVDLLFDVTSRFIKEKKWIYEGNAESVDIYKRPENERIKANCFMLADLFVHLSKTIGVSSDECFPINIPNFCNTKNNSLVQGDYQPFSPTCTANTDGLYEFDVHCIALINGSYFDLLLQVTYSVITDGADIYSSLSTAMDDNNICDFEYLLDFFPDKNEQAPDTGHTLLHKALWEEKFDFAVLLLKHGAQDNIMDNIQLTPLNLLNIKIYDPRVSLETLGKAKEYLDTKMELMIKNRKKQLEVENKAAISIQRFWRSHHTPPAPSVSNEDALASGICRT</sequence>
<comment type="caution">
    <text evidence="2">The sequence shown here is derived from an EMBL/GenBank/DDBJ whole genome shotgun (WGS) entry which is preliminary data.</text>
</comment>
<dbReference type="RefSeq" id="WP_112218346.1">
    <property type="nucleotide sequence ID" value="NZ_MVJN01000002.1"/>
</dbReference>
<dbReference type="Proteomes" id="UP000249458">
    <property type="component" value="Unassembled WGS sequence"/>
</dbReference>
<dbReference type="CDD" id="cd23767">
    <property type="entry name" value="IQCD"/>
    <property type="match status" value="1"/>
</dbReference>
<reference evidence="2 3" key="1">
    <citation type="submission" date="2017-02" db="EMBL/GenBank/DDBJ databases">
        <title>Legionella quilivanii strain from human: case report and whole genome sequencing analysis.</title>
        <authorList>
            <person name="Lalancette C."/>
            <person name="Leduc J.-M."/>
            <person name="Levesque S."/>
            <person name="Fournier E."/>
            <person name="Saoud J."/>
            <person name="Faucher S.P."/>
            <person name="Bernard K."/>
            <person name="Martineau C."/>
            <person name="Longtin J."/>
        </authorList>
    </citation>
    <scope>NUCLEOTIDE SEQUENCE [LARGE SCALE GENOMIC DNA]</scope>
    <source>
        <strain evidence="2 3">ID143958</strain>
    </source>
</reference>
<name>A0A364LLQ1_9GAMM</name>